<dbReference type="SUPFAM" id="SSF56300">
    <property type="entry name" value="Metallo-dependent phosphatases"/>
    <property type="match status" value="1"/>
</dbReference>
<dbReference type="Proteomes" id="UP000253951">
    <property type="component" value="Chromosome"/>
</dbReference>
<dbReference type="EMBL" id="CP031188">
    <property type="protein sequence ID" value="AXG73897.1"/>
    <property type="molecule type" value="Genomic_DNA"/>
</dbReference>
<protein>
    <submittedName>
        <fullName evidence="2">Serine/threonine protein phosphatase</fullName>
    </submittedName>
</protein>
<dbReference type="OrthoDB" id="9808081at2"/>
<evidence type="ECO:0000313" key="2">
    <source>
        <dbReference type="EMBL" id="AXG73897.1"/>
    </source>
</evidence>
<dbReference type="GO" id="GO:0110154">
    <property type="term" value="P:RNA decapping"/>
    <property type="evidence" value="ECO:0007669"/>
    <property type="project" value="TreeGrafter"/>
</dbReference>
<dbReference type="InterPro" id="IPR050126">
    <property type="entry name" value="Ap4A_hydrolase"/>
</dbReference>
<dbReference type="KEGG" id="fat:DVK85_06435"/>
<dbReference type="CDD" id="cd00144">
    <property type="entry name" value="MPP_PPP_family"/>
    <property type="match status" value="1"/>
</dbReference>
<dbReference type="InterPro" id="IPR029052">
    <property type="entry name" value="Metallo-depent_PP-like"/>
</dbReference>
<sequence>MSRTLVIGDIHGAYIALQQILERATVTTSDTLIFLGDYVDGWSQSAEVIDFLMEIKQQYNSIFMRGNHDDLLLDWMKTGEYNEQWFNHGGKLTTEKYSSVIGDRREAHVAFLENLQDYHHDNDNKLFLHAGFTNQNGIKGEYFTRMFYWDRTLWETALALDESLEKNHPQYPKRFTHYSEIFIGHTPVTRIGETKPVNKASIWNVDTGAAFKGPLTVIDADTKEYWQSDPVYKLYPNEDGRN</sequence>
<accession>A0A345HBD7</accession>
<organism evidence="2 3">
    <name type="scientific">Flavobacterium arcticum</name>
    <dbReference type="NCBI Taxonomy" id="1784713"/>
    <lineage>
        <taxon>Bacteria</taxon>
        <taxon>Pseudomonadati</taxon>
        <taxon>Bacteroidota</taxon>
        <taxon>Flavobacteriia</taxon>
        <taxon>Flavobacteriales</taxon>
        <taxon>Flavobacteriaceae</taxon>
        <taxon>Flavobacterium</taxon>
    </lineage>
</organism>
<dbReference type="GO" id="GO:0016791">
    <property type="term" value="F:phosphatase activity"/>
    <property type="evidence" value="ECO:0007669"/>
    <property type="project" value="TreeGrafter"/>
</dbReference>
<reference evidence="2 3" key="1">
    <citation type="submission" date="2018-07" db="EMBL/GenBank/DDBJ databases">
        <title>Complete genome sequence of Flavobacterium arcticum type strain SM1502T.</title>
        <authorList>
            <person name="Li Y."/>
            <person name="Li D.-D."/>
        </authorList>
    </citation>
    <scope>NUCLEOTIDE SEQUENCE [LARGE SCALE GENOMIC DNA]</scope>
    <source>
        <strain evidence="2 3">SM1502</strain>
    </source>
</reference>
<name>A0A345HBD7_9FLAO</name>
<evidence type="ECO:0000259" key="1">
    <source>
        <dbReference type="Pfam" id="PF00149"/>
    </source>
</evidence>
<gene>
    <name evidence="2" type="ORF">DVK85_06435</name>
</gene>
<proteinExistence type="predicted"/>
<dbReference type="PRINTS" id="PR00114">
    <property type="entry name" value="STPHPHTASE"/>
</dbReference>
<dbReference type="GO" id="GO:0008803">
    <property type="term" value="F:bis(5'-nucleosyl)-tetraphosphatase (symmetrical) activity"/>
    <property type="evidence" value="ECO:0007669"/>
    <property type="project" value="TreeGrafter"/>
</dbReference>
<dbReference type="AlphaFoldDB" id="A0A345HBD7"/>
<dbReference type="InterPro" id="IPR004843">
    <property type="entry name" value="Calcineurin-like_PHP"/>
</dbReference>
<dbReference type="PANTHER" id="PTHR42850:SF4">
    <property type="entry name" value="ZINC-DEPENDENT ENDOPOLYPHOSPHATASE"/>
    <property type="match status" value="1"/>
</dbReference>
<dbReference type="InterPro" id="IPR006186">
    <property type="entry name" value="Ser/Thr-sp_prot-phosphatase"/>
</dbReference>
<dbReference type="GO" id="GO:0005737">
    <property type="term" value="C:cytoplasm"/>
    <property type="evidence" value="ECO:0007669"/>
    <property type="project" value="TreeGrafter"/>
</dbReference>
<evidence type="ECO:0000313" key="3">
    <source>
        <dbReference type="Proteomes" id="UP000253951"/>
    </source>
</evidence>
<dbReference type="Pfam" id="PF00149">
    <property type="entry name" value="Metallophos"/>
    <property type="match status" value="1"/>
</dbReference>
<dbReference type="Gene3D" id="3.60.21.10">
    <property type="match status" value="1"/>
</dbReference>
<keyword evidence="3" id="KW-1185">Reference proteome</keyword>
<feature type="domain" description="Calcineurin-like phosphoesterase" evidence="1">
    <location>
        <begin position="3"/>
        <end position="189"/>
    </location>
</feature>
<dbReference type="PANTHER" id="PTHR42850">
    <property type="entry name" value="METALLOPHOSPHOESTERASE"/>
    <property type="match status" value="1"/>
</dbReference>
<dbReference type="RefSeq" id="WP_114677656.1">
    <property type="nucleotide sequence ID" value="NZ_CP031188.1"/>
</dbReference>